<proteinExistence type="inferred from homology"/>
<evidence type="ECO:0000313" key="8">
    <source>
        <dbReference type="Proteomes" id="UP000320813"/>
    </source>
</evidence>
<dbReference type="InterPro" id="IPR018265">
    <property type="entry name" value="Ribosomal_bL35_CS"/>
</dbReference>
<dbReference type="GO" id="GO:0003735">
    <property type="term" value="F:structural constituent of ribosome"/>
    <property type="evidence" value="ECO:0007669"/>
    <property type="project" value="InterPro"/>
</dbReference>
<dbReference type="InterPro" id="IPR021137">
    <property type="entry name" value="Ribosomal_bL35-like"/>
</dbReference>
<dbReference type="EMBL" id="SGBD01000001">
    <property type="protein sequence ID" value="RZD14860.1"/>
    <property type="molecule type" value="Genomic_DNA"/>
</dbReference>
<dbReference type="InterPro" id="IPR037229">
    <property type="entry name" value="Ribosomal_bL35_sf"/>
</dbReference>
<dbReference type="InterPro" id="IPR001706">
    <property type="entry name" value="Ribosomal_bL35"/>
</dbReference>
<keyword evidence="3 5" id="KW-0687">Ribonucleoprotein</keyword>
<organism evidence="7 8">
    <name type="scientific">Candidatus Acidulodesulfobacterium ferriphilum</name>
    <dbReference type="NCBI Taxonomy" id="2597223"/>
    <lineage>
        <taxon>Bacteria</taxon>
        <taxon>Deltaproteobacteria</taxon>
        <taxon>Candidatus Acidulodesulfobacterales</taxon>
        <taxon>Candidatus Acidulodesulfobacterium</taxon>
    </lineage>
</organism>
<dbReference type="PANTHER" id="PTHR33343">
    <property type="entry name" value="54S RIBOSOMAL PROTEIN BL35M"/>
    <property type="match status" value="1"/>
</dbReference>
<evidence type="ECO:0000256" key="5">
    <source>
        <dbReference type="HAMAP-Rule" id="MF_00514"/>
    </source>
</evidence>
<dbReference type="FunFam" id="4.10.410.60:FF:000001">
    <property type="entry name" value="50S ribosomal protein L35"/>
    <property type="match status" value="1"/>
</dbReference>
<gene>
    <name evidence="5" type="primary">rpmI</name>
    <name evidence="7" type="ORF">EVJ47_00825</name>
</gene>
<comment type="caution">
    <text evidence="7">The sequence shown here is derived from an EMBL/GenBank/DDBJ whole genome shotgun (WGS) entry which is preliminary data.</text>
</comment>
<evidence type="ECO:0000256" key="6">
    <source>
        <dbReference type="RuleBase" id="RU000568"/>
    </source>
</evidence>
<dbReference type="PROSITE" id="PS00936">
    <property type="entry name" value="RIBOSOMAL_L35"/>
    <property type="match status" value="1"/>
</dbReference>
<dbReference type="GO" id="GO:0022625">
    <property type="term" value="C:cytosolic large ribosomal subunit"/>
    <property type="evidence" value="ECO:0007669"/>
    <property type="project" value="TreeGrafter"/>
</dbReference>
<evidence type="ECO:0000256" key="1">
    <source>
        <dbReference type="ARBA" id="ARBA00006598"/>
    </source>
</evidence>
<dbReference type="Proteomes" id="UP000320813">
    <property type="component" value="Unassembled WGS sequence"/>
</dbReference>
<evidence type="ECO:0000256" key="4">
    <source>
        <dbReference type="ARBA" id="ARBA00071664"/>
    </source>
</evidence>
<name>A0A519BC58_9DELT</name>
<dbReference type="PRINTS" id="PR00064">
    <property type="entry name" value="RIBOSOMALL35"/>
</dbReference>
<keyword evidence="2 5" id="KW-0689">Ribosomal protein</keyword>
<accession>A0A519BC58</accession>
<dbReference type="NCBIfam" id="TIGR00001">
    <property type="entry name" value="rpmI_bact"/>
    <property type="match status" value="1"/>
</dbReference>
<dbReference type="Pfam" id="PF01632">
    <property type="entry name" value="Ribosomal_L35p"/>
    <property type="match status" value="1"/>
</dbReference>
<dbReference type="Gene3D" id="4.10.410.60">
    <property type="match status" value="1"/>
</dbReference>
<dbReference type="SUPFAM" id="SSF143034">
    <property type="entry name" value="L35p-like"/>
    <property type="match status" value="1"/>
</dbReference>
<sequence length="67" mass="7633">MAKIKIKTNRGAKKRFKITANGKVVHYKANKSHILTSKARKRKNKLKKSAVVNSVDAMNIKRLVPYL</sequence>
<dbReference type="HAMAP" id="MF_00514">
    <property type="entry name" value="Ribosomal_bL35"/>
    <property type="match status" value="1"/>
</dbReference>
<evidence type="ECO:0000256" key="2">
    <source>
        <dbReference type="ARBA" id="ARBA00022980"/>
    </source>
</evidence>
<evidence type="ECO:0000256" key="3">
    <source>
        <dbReference type="ARBA" id="ARBA00023274"/>
    </source>
</evidence>
<dbReference type="GO" id="GO:0006412">
    <property type="term" value="P:translation"/>
    <property type="evidence" value="ECO:0007669"/>
    <property type="project" value="UniProtKB-UniRule"/>
</dbReference>
<dbReference type="PANTHER" id="PTHR33343:SF1">
    <property type="entry name" value="LARGE RIBOSOMAL SUBUNIT PROTEIN BL35M"/>
    <property type="match status" value="1"/>
</dbReference>
<evidence type="ECO:0000313" key="7">
    <source>
        <dbReference type="EMBL" id="RZD14860.1"/>
    </source>
</evidence>
<dbReference type="AlphaFoldDB" id="A0A519BC58"/>
<reference evidence="7 8" key="1">
    <citation type="submission" date="2019-01" db="EMBL/GenBank/DDBJ databases">
        <title>Insights into ecological role of a new deltaproteobacterial order Candidatus Sinidesulfobacterales (Sva0485) by metagenomics and metatranscriptomics.</title>
        <authorList>
            <person name="Tan S."/>
            <person name="Liu J."/>
            <person name="Fang Y."/>
            <person name="Hedlund B.P."/>
            <person name="Lian Z.H."/>
            <person name="Huang L.Y."/>
            <person name="Li J.T."/>
            <person name="Huang L.N."/>
            <person name="Li W.J."/>
            <person name="Jiang H.C."/>
            <person name="Dong H.L."/>
            <person name="Shu W.S."/>
        </authorList>
    </citation>
    <scope>NUCLEOTIDE SEQUENCE [LARGE SCALE GENOMIC DNA]</scope>
    <source>
        <strain evidence="7">AP3</strain>
    </source>
</reference>
<comment type="similarity">
    <text evidence="1 5 6">Belongs to the bacterial ribosomal protein bL35 family.</text>
</comment>
<protein>
    <recommendedName>
        <fullName evidence="4 5">Large ribosomal subunit protein bL35</fullName>
    </recommendedName>
</protein>